<comment type="caution">
    <text evidence="1">The sequence shown here is derived from an EMBL/GenBank/DDBJ whole genome shotgun (WGS) entry which is preliminary data.</text>
</comment>
<name>A0ABP8JD36_9BACT</name>
<evidence type="ECO:0000313" key="1">
    <source>
        <dbReference type="EMBL" id="GAA4388822.1"/>
    </source>
</evidence>
<organism evidence="1 2">
    <name type="scientific">Hymenobacter koreensis</name>
    <dbReference type="NCBI Taxonomy" id="1084523"/>
    <lineage>
        <taxon>Bacteria</taxon>
        <taxon>Pseudomonadati</taxon>
        <taxon>Bacteroidota</taxon>
        <taxon>Cytophagia</taxon>
        <taxon>Cytophagales</taxon>
        <taxon>Hymenobacteraceae</taxon>
        <taxon>Hymenobacter</taxon>
    </lineage>
</organism>
<evidence type="ECO:0008006" key="3">
    <source>
        <dbReference type="Google" id="ProtNLM"/>
    </source>
</evidence>
<reference evidence="2" key="1">
    <citation type="journal article" date="2019" name="Int. J. Syst. Evol. Microbiol.">
        <title>The Global Catalogue of Microorganisms (GCM) 10K type strain sequencing project: providing services to taxonomists for standard genome sequencing and annotation.</title>
        <authorList>
            <consortium name="The Broad Institute Genomics Platform"/>
            <consortium name="The Broad Institute Genome Sequencing Center for Infectious Disease"/>
            <person name="Wu L."/>
            <person name="Ma J."/>
        </authorList>
    </citation>
    <scope>NUCLEOTIDE SEQUENCE [LARGE SCALE GENOMIC DNA]</scope>
    <source>
        <strain evidence="2">JCM 17924</strain>
    </source>
</reference>
<sequence length="121" mass="13500">MTLCLAQYWAGPGAVGYPPSTILACSIKLFTTMPSTPPLLPYSSVEPSAPRRFTDLLRNGRYQFTERELMEHLRMTYRTIKQREADPSTLTVAEMLRVAELLGEPIEKVVAVVIAEVQSKG</sequence>
<accession>A0ABP8JD36</accession>
<protein>
    <recommendedName>
        <fullName evidence="3">HTH cro/C1-type domain-containing protein</fullName>
    </recommendedName>
</protein>
<evidence type="ECO:0000313" key="2">
    <source>
        <dbReference type="Proteomes" id="UP001500454"/>
    </source>
</evidence>
<dbReference type="EMBL" id="BAABHA010000011">
    <property type="protein sequence ID" value="GAA4388822.1"/>
    <property type="molecule type" value="Genomic_DNA"/>
</dbReference>
<proteinExistence type="predicted"/>
<gene>
    <name evidence="1" type="ORF">GCM10023186_35680</name>
</gene>
<keyword evidence="2" id="KW-1185">Reference proteome</keyword>
<dbReference type="Proteomes" id="UP001500454">
    <property type="component" value="Unassembled WGS sequence"/>
</dbReference>